<dbReference type="SUPFAM" id="SSF141371">
    <property type="entry name" value="PilZ domain-like"/>
    <property type="match status" value="1"/>
</dbReference>
<reference evidence="2 3" key="2">
    <citation type="submission" date="2017-10" db="EMBL/GenBank/DDBJ databases">
        <authorList>
            <person name="Banno H."/>
            <person name="Chua N.-H."/>
        </authorList>
    </citation>
    <scope>NUCLEOTIDE SEQUENCE [LARGE SCALE GENOMIC DNA]</scope>
    <source>
        <strain evidence="2 3">JK626</strain>
    </source>
</reference>
<dbReference type="Proteomes" id="UP000225889">
    <property type="component" value="Unassembled WGS sequence"/>
</dbReference>
<evidence type="ECO:0000259" key="1">
    <source>
        <dbReference type="Pfam" id="PF07238"/>
    </source>
</evidence>
<evidence type="ECO:0000313" key="3">
    <source>
        <dbReference type="Proteomes" id="UP000225889"/>
    </source>
</evidence>
<dbReference type="Gene3D" id="2.40.10.220">
    <property type="entry name" value="predicted glycosyltransferase like domains"/>
    <property type="match status" value="1"/>
</dbReference>
<evidence type="ECO:0000313" key="2">
    <source>
        <dbReference type="EMBL" id="PHU34497.1"/>
    </source>
</evidence>
<feature type="domain" description="PilZ" evidence="1">
    <location>
        <begin position="108"/>
        <end position="202"/>
    </location>
</feature>
<dbReference type="AlphaFoldDB" id="A0A2G3DTY1"/>
<name>A0A2G3DTY1_9FIRM</name>
<protein>
    <submittedName>
        <fullName evidence="2">PilZ domain-containing protein</fullName>
    </submittedName>
</protein>
<dbReference type="EMBL" id="PDYF01000020">
    <property type="protein sequence ID" value="PHU34497.1"/>
    <property type="molecule type" value="Genomic_DNA"/>
</dbReference>
<gene>
    <name evidence="2" type="ORF">CSX01_09920</name>
</gene>
<accession>A0A2G3DTY1</accession>
<dbReference type="RefSeq" id="WP_090150407.1">
    <property type="nucleotide sequence ID" value="NZ_PDYF01000020.1"/>
</dbReference>
<dbReference type="InterPro" id="IPR009875">
    <property type="entry name" value="PilZ_domain"/>
</dbReference>
<reference evidence="2 3" key="1">
    <citation type="submission" date="2017-10" db="EMBL/GenBank/DDBJ databases">
        <title>Resolving the taxonomy of Roseburia spp., Eubacterium rectale and Agathobacter spp. through phylogenomic analysis.</title>
        <authorList>
            <person name="Sheridan P.O."/>
            <person name="Walker A.W."/>
            <person name="Duncan S.H."/>
            <person name="Scott K.P."/>
            <person name="Toole P.W.O."/>
            <person name="Luis P."/>
            <person name="Flint H.J."/>
        </authorList>
    </citation>
    <scope>NUCLEOTIDE SEQUENCE [LARGE SCALE GENOMIC DNA]</scope>
    <source>
        <strain evidence="2 3">JK626</strain>
    </source>
</reference>
<sequence length="224" mass="24876">MTIDQLTADQEVTLEVLIGGSSFEIKTEVVGTNDNTGVLLKPYVYNGMVVDFTAGSPKSMRFNLHCIDPLSGGRVVWKNVLVKLVNYRDVDYYVVDSKNFGTIAASSERRVDERVNVHRPGSATKDDLKRMSVSVIDISDAGISFIGNQNLFTIGDLVEVNFADTANDSDFSLRVTAKINRAEVIKEGIFFAGMIQDKDNKLLAYLCFKGIDERTNNFLNNEEN</sequence>
<organism evidence="2 3">
    <name type="scientific">Pseudobutyrivibrio ruminis</name>
    <dbReference type="NCBI Taxonomy" id="46206"/>
    <lineage>
        <taxon>Bacteria</taxon>
        <taxon>Bacillati</taxon>
        <taxon>Bacillota</taxon>
        <taxon>Clostridia</taxon>
        <taxon>Lachnospirales</taxon>
        <taxon>Lachnospiraceae</taxon>
        <taxon>Pseudobutyrivibrio</taxon>
    </lineage>
</organism>
<dbReference type="GO" id="GO:0035438">
    <property type="term" value="F:cyclic-di-GMP binding"/>
    <property type="evidence" value="ECO:0007669"/>
    <property type="project" value="InterPro"/>
</dbReference>
<comment type="caution">
    <text evidence="2">The sequence shown here is derived from an EMBL/GenBank/DDBJ whole genome shotgun (WGS) entry which is preliminary data.</text>
</comment>
<dbReference type="Pfam" id="PF07238">
    <property type="entry name" value="PilZ"/>
    <property type="match status" value="1"/>
</dbReference>
<proteinExistence type="predicted"/>